<comment type="caution">
    <text evidence="9">The sequence shown here is derived from an EMBL/GenBank/DDBJ whole genome shotgun (WGS) entry which is preliminary data.</text>
</comment>
<dbReference type="AlphaFoldDB" id="A0A1J9PYF1"/>
<protein>
    <recommendedName>
        <fullName evidence="6">Phosphodiesterase</fullName>
        <ecNumber evidence="6">3.1.4.-</ecNumber>
    </recommendedName>
</protein>
<evidence type="ECO:0000256" key="4">
    <source>
        <dbReference type="PIRSR" id="PIRSR623088-2"/>
    </source>
</evidence>
<feature type="domain" description="PDEase" evidence="8">
    <location>
        <begin position="296"/>
        <end position="647"/>
    </location>
</feature>
<dbReference type="SMART" id="SM00471">
    <property type="entry name" value="HDc"/>
    <property type="match status" value="1"/>
</dbReference>
<organism evidence="9 10">
    <name type="scientific">Blastomyces percursus</name>
    <dbReference type="NCBI Taxonomy" id="1658174"/>
    <lineage>
        <taxon>Eukaryota</taxon>
        <taxon>Fungi</taxon>
        <taxon>Dikarya</taxon>
        <taxon>Ascomycota</taxon>
        <taxon>Pezizomycotina</taxon>
        <taxon>Eurotiomycetes</taxon>
        <taxon>Eurotiomycetidae</taxon>
        <taxon>Onygenales</taxon>
        <taxon>Ajellomycetaceae</taxon>
        <taxon>Blastomyces</taxon>
    </lineage>
</organism>
<dbReference type="SUPFAM" id="SSF109604">
    <property type="entry name" value="HD-domain/PDEase-like"/>
    <property type="match status" value="1"/>
</dbReference>
<comment type="similarity">
    <text evidence="6">Belongs to the cyclic nucleotide phosphodiesterase family.</text>
</comment>
<dbReference type="GO" id="GO:0007165">
    <property type="term" value="P:signal transduction"/>
    <property type="evidence" value="ECO:0007669"/>
    <property type="project" value="InterPro"/>
</dbReference>
<gene>
    <name evidence="9" type="ORF">ACJ73_07315</name>
</gene>
<feature type="binding site" evidence="5">
    <location>
        <position position="382"/>
    </location>
    <ligand>
        <name>Zn(2+)</name>
        <dbReference type="ChEBI" id="CHEBI:29105"/>
        <label>1</label>
    </ligand>
</feature>
<feature type="region of interest" description="Disordered" evidence="7">
    <location>
        <begin position="787"/>
        <end position="806"/>
    </location>
</feature>
<evidence type="ECO:0000256" key="2">
    <source>
        <dbReference type="ARBA" id="ARBA00022801"/>
    </source>
</evidence>
<evidence type="ECO:0000256" key="1">
    <source>
        <dbReference type="ARBA" id="ARBA00022723"/>
    </source>
</evidence>
<feature type="region of interest" description="Disordered" evidence="7">
    <location>
        <begin position="813"/>
        <end position="857"/>
    </location>
</feature>
<keyword evidence="2 6" id="KW-0378">Hydrolase</keyword>
<feature type="active site" description="Proton donor" evidence="3">
    <location>
        <position position="378"/>
    </location>
</feature>
<dbReference type="EC" id="3.1.4.-" evidence="6"/>
<feature type="binding site" evidence="5">
    <location>
        <position position="549"/>
    </location>
    <ligand>
        <name>Zn(2+)</name>
        <dbReference type="ChEBI" id="CHEBI:29105"/>
        <label>1</label>
    </ligand>
</feature>
<dbReference type="PANTHER" id="PTHR11347">
    <property type="entry name" value="CYCLIC NUCLEOTIDE PHOSPHODIESTERASE"/>
    <property type="match status" value="1"/>
</dbReference>
<evidence type="ECO:0000256" key="5">
    <source>
        <dbReference type="PIRSR" id="PIRSR623088-3"/>
    </source>
</evidence>
<proteinExistence type="inferred from homology"/>
<keyword evidence="10" id="KW-1185">Reference proteome</keyword>
<dbReference type="STRING" id="1658174.A0A1J9PYF1"/>
<dbReference type="CDD" id="cd00077">
    <property type="entry name" value="HDc"/>
    <property type="match status" value="1"/>
</dbReference>
<feature type="binding site" evidence="5">
    <location>
        <position position="436"/>
    </location>
    <ligand>
        <name>Zn(2+)</name>
        <dbReference type="ChEBI" id="CHEBI:29105"/>
        <label>2</label>
    </ligand>
</feature>
<dbReference type="InterPro" id="IPR036971">
    <property type="entry name" value="PDEase_catalytic_dom_sf"/>
</dbReference>
<dbReference type="InterPro" id="IPR023174">
    <property type="entry name" value="PDEase_CS"/>
</dbReference>
<feature type="binding site" evidence="4">
    <location>
        <position position="436"/>
    </location>
    <ligand>
        <name>AMP</name>
        <dbReference type="ChEBI" id="CHEBI:456215"/>
    </ligand>
</feature>
<dbReference type="Pfam" id="PF00233">
    <property type="entry name" value="PDEase_I"/>
    <property type="match status" value="1"/>
</dbReference>
<evidence type="ECO:0000256" key="3">
    <source>
        <dbReference type="PIRSR" id="PIRSR623088-1"/>
    </source>
</evidence>
<feature type="binding site" evidence="5">
    <location>
        <position position="435"/>
    </location>
    <ligand>
        <name>Zn(2+)</name>
        <dbReference type="ChEBI" id="CHEBI:29105"/>
        <label>1</label>
    </ligand>
</feature>
<feature type="binding site" evidence="5">
    <location>
        <position position="436"/>
    </location>
    <ligand>
        <name>Zn(2+)</name>
        <dbReference type="ChEBI" id="CHEBI:29105"/>
        <label>1</label>
    </ligand>
</feature>
<dbReference type="PROSITE" id="PS51845">
    <property type="entry name" value="PDEASE_I_2"/>
    <property type="match status" value="1"/>
</dbReference>
<keyword evidence="1 5" id="KW-0479">Metal-binding</keyword>
<feature type="compositionally biased region" description="Polar residues" evidence="7">
    <location>
        <begin position="655"/>
        <end position="678"/>
    </location>
</feature>
<feature type="region of interest" description="Disordered" evidence="7">
    <location>
        <begin position="655"/>
        <end position="701"/>
    </location>
</feature>
<dbReference type="PRINTS" id="PR00387">
    <property type="entry name" value="PDIESTERASE1"/>
</dbReference>
<sequence length="984" mass="109487">MELGEACAVYLDDRVKDERWVIKNTDSTAGVTTYSGLETSVDEDDEIRTNMIQPVAKSMLKFQAIQLMIGCLETVYLSNSRKSFGEQLTQLNITCRPNSNPLFALVSVAVNGSSEPLWQSSESRSLAPFMSSTTPNTQVGRFLRFSSEADDFCMLELLARFSANLRIQTEVNLAVPVAVLRFIREDDECGTSGESVATAEDTVNDFPLVNRCITRCLDAGAVDVLTSPLDASRLQSLLVHAYKIFKTARRQQWRDTAAGRPKKHSWVGANDQQPYSYLRETMVTKLMKRICNPDEELDEYQSDLHILDQRKRLVEAEIGKWDFSAHDFSEDELVHAGTIMLEHALQMPELEPWRISSEELHSFLLATRVTYNSFVLYHNFRHAIDVLQSTFHLLISIGALPPYQNGTGQRAGVSPIASLLTPFDALTLLITAIGHDVGHPGVNNVFLVRLNAPLAQLYNDNSVLESFHCAAFSQLLRSHWPAVFADVKLRKLMISSILATDMGVHFKFMESLGKLQEKYHKTNSTEGWTDQEIETDRALLSGLLIKCADISNVARPWSIAKRWTNVLQEEFAQQGNMEKTIGMETALFGGPPELGNIPKLAKGQIDFMTIFALPLFDGMADLIPDMTFTTVEIRRNKSIWREIVNRDVQSRGSLELIQSNTTTPLAQSESDLTNQQGGETPPEGIAVNIDRTPPASWNLPPALSQVQLNKDMQCGTYEPKETDTDCPPHNDPPCVSPPLAISTGASGHIDSAADDNQASHSRRYQCHRPFQRSSDRASTITAVNRQSEITSGTRTQSTSTYTNNTIMTPISSTTQASSLSSVGTSDDEHGHVHHEFDHDRANGPPSSCSDSVVDRDAGHSIDHATPAAAISGHPSLLHTYHSNVEDGKTPHFMAAFIDKNFGHHAQGNGFTITNPTSSTSVNYIPSGSSHPSHHDYTQVHHHHHHHHHTQDTNGINHPTVPRRRSRLRLAFWRRNREISSPERD</sequence>
<dbReference type="GO" id="GO:0046872">
    <property type="term" value="F:metal ion binding"/>
    <property type="evidence" value="ECO:0007669"/>
    <property type="project" value="UniProtKB-KW"/>
</dbReference>
<dbReference type="InterPro" id="IPR023088">
    <property type="entry name" value="PDEase"/>
</dbReference>
<accession>A0A1J9PYF1</accession>
<comment type="cofactor">
    <cofactor evidence="6">
        <name>a divalent metal cation</name>
        <dbReference type="ChEBI" id="CHEBI:60240"/>
    </cofactor>
    <text evidence="6">Binds 2 divalent metal cations per subunit. Site 1 may preferentially bind zinc ions, while site 2 has a preference for magnesium and/or manganese ions.</text>
</comment>
<feature type="binding site" evidence="4">
    <location>
        <position position="604"/>
    </location>
    <ligand>
        <name>AMP</name>
        <dbReference type="ChEBI" id="CHEBI:456215"/>
    </ligand>
</feature>
<reference evidence="9 10" key="1">
    <citation type="submission" date="2015-08" db="EMBL/GenBank/DDBJ databases">
        <title>Emmonsia species relationships and genome sequence.</title>
        <authorList>
            <person name="Cuomo C.A."/>
            <person name="Schwartz I.S."/>
            <person name="Kenyon C."/>
            <person name="De Hoog G.S."/>
            <person name="Govender N.P."/>
            <person name="Botha A."/>
            <person name="Moreno L."/>
            <person name="De Vries M."/>
            <person name="Munoz J.F."/>
            <person name="Stielow J.B."/>
        </authorList>
    </citation>
    <scope>NUCLEOTIDE SEQUENCE [LARGE SCALE GENOMIC DNA]</scope>
    <source>
        <strain evidence="9 10">EI222</strain>
    </source>
</reference>
<dbReference type="Proteomes" id="UP000242791">
    <property type="component" value="Unassembled WGS sequence"/>
</dbReference>
<dbReference type="VEuPathDB" id="FungiDB:ACJ73_07315"/>
<dbReference type="EMBL" id="LGTZ01001453">
    <property type="protein sequence ID" value="OJD21345.1"/>
    <property type="molecule type" value="Genomic_DNA"/>
</dbReference>
<evidence type="ECO:0000256" key="7">
    <source>
        <dbReference type="SAM" id="MobiDB-lite"/>
    </source>
</evidence>
<feature type="binding site" evidence="4">
    <location>
        <begin position="378"/>
        <end position="382"/>
    </location>
    <ligand>
        <name>AMP</name>
        <dbReference type="ChEBI" id="CHEBI:456215"/>
    </ligand>
</feature>
<name>A0A1J9PYF1_9EURO</name>
<dbReference type="Gene3D" id="1.10.1300.10">
    <property type="entry name" value="3'5'-cyclic nucleotide phosphodiesterase, catalytic domain"/>
    <property type="match status" value="1"/>
</dbReference>
<evidence type="ECO:0000256" key="6">
    <source>
        <dbReference type="RuleBase" id="RU363067"/>
    </source>
</evidence>
<dbReference type="OrthoDB" id="546632at2759"/>
<dbReference type="InterPro" id="IPR003607">
    <property type="entry name" value="HD/PDEase_dom"/>
</dbReference>
<evidence type="ECO:0000313" key="10">
    <source>
        <dbReference type="Proteomes" id="UP000242791"/>
    </source>
</evidence>
<evidence type="ECO:0000313" key="9">
    <source>
        <dbReference type="EMBL" id="OJD21345.1"/>
    </source>
</evidence>
<dbReference type="GO" id="GO:0004114">
    <property type="term" value="F:3',5'-cyclic-nucleotide phosphodiesterase activity"/>
    <property type="evidence" value="ECO:0007669"/>
    <property type="project" value="InterPro"/>
</dbReference>
<feature type="region of interest" description="Disordered" evidence="7">
    <location>
        <begin position="925"/>
        <end position="962"/>
    </location>
</feature>
<feature type="compositionally biased region" description="Basic residues" evidence="7">
    <location>
        <begin position="939"/>
        <end position="948"/>
    </location>
</feature>
<evidence type="ECO:0000259" key="8">
    <source>
        <dbReference type="PROSITE" id="PS51845"/>
    </source>
</evidence>
<feature type="compositionally biased region" description="Basic and acidic residues" evidence="7">
    <location>
        <begin position="826"/>
        <end position="841"/>
    </location>
</feature>
<dbReference type="InterPro" id="IPR002073">
    <property type="entry name" value="PDEase_catalytic_dom"/>
</dbReference>
<feature type="binding site" evidence="4">
    <location>
        <position position="549"/>
    </location>
    <ligand>
        <name>AMP</name>
        <dbReference type="ChEBI" id="CHEBI:456215"/>
    </ligand>
</feature>
<dbReference type="PROSITE" id="PS00126">
    <property type="entry name" value="PDEASE_I_1"/>
    <property type="match status" value="1"/>
</dbReference>